<dbReference type="SUPFAM" id="SSF53383">
    <property type="entry name" value="PLP-dependent transferases"/>
    <property type="match status" value="1"/>
</dbReference>
<dbReference type="PIRSF" id="PIRSF000390">
    <property type="entry name" value="PLP_StrS"/>
    <property type="match status" value="1"/>
</dbReference>
<evidence type="ECO:0000256" key="1">
    <source>
        <dbReference type="PIRSR" id="PIRSR000390-1"/>
    </source>
</evidence>
<name>A0A1F8AQ13_9BACT</name>
<proteinExistence type="inferred from homology"/>
<dbReference type="Gene3D" id="3.40.640.10">
    <property type="entry name" value="Type I PLP-dependent aspartate aminotransferase-like (Major domain)"/>
    <property type="match status" value="1"/>
</dbReference>
<evidence type="ECO:0000256" key="3">
    <source>
        <dbReference type="RuleBase" id="RU004508"/>
    </source>
</evidence>
<dbReference type="InterPro" id="IPR015421">
    <property type="entry name" value="PyrdxlP-dep_Trfase_major"/>
</dbReference>
<dbReference type="GO" id="GO:0008483">
    <property type="term" value="F:transaminase activity"/>
    <property type="evidence" value="ECO:0007669"/>
    <property type="project" value="TreeGrafter"/>
</dbReference>
<dbReference type="InterPro" id="IPR015424">
    <property type="entry name" value="PyrdxlP-dep_Trfase"/>
</dbReference>
<dbReference type="PANTHER" id="PTHR30244:SF34">
    <property type="entry name" value="DTDP-4-AMINO-4,6-DIDEOXYGALACTOSE TRANSAMINASE"/>
    <property type="match status" value="1"/>
</dbReference>
<accession>A0A1F8AQ13</accession>
<dbReference type="InterPro" id="IPR015422">
    <property type="entry name" value="PyrdxlP-dep_Trfase_small"/>
</dbReference>
<feature type="active site" description="Proton acceptor" evidence="1">
    <location>
        <position position="186"/>
    </location>
</feature>
<dbReference type="EMBL" id="MGGW01000020">
    <property type="protein sequence ID" value="OGM53863.1"/>
    <property type="molecule type" value="Genomic_DNA"/>
</dbReference>
<reference evidence="4 5" key="1">
    <citation type="journal article" date="2016" name="Nat. Commun.">
        <title>Thousands of microbial genomes shed light on interconnected biogeochemical processes in an aquifer system.</title>
        <authorList>
            <person name="Anantharaman K."/>
            <person name="Brown C.T."/>
            <person name="Hug L.A."/>
            <person name="Sharon I."/>
            <person name="Castelle C.J."/>
            <person name="Probst A.J."/>
            <person name="Thomas B.C."/>
            <person name="Singh A."/>
            <person name="Wilkins M.J."/>
            <person name="Karaoz U."/>
            <person name="Brodie E.L."/>
            <person name="Williams K.H."/>
            <person name="Hubbard S.S."/>
            <person name="Banfield J.F."/>
        </authorList>
    </citation>
    <scope>NUCLEOTIDE SEQUENCE [LARGE SCALE GENOMIC DNA]</scope>
</reference>
<dbReference type="Proteomes" id="UP000178603">
    <property type="component" value="Unassembled WGS sequence"/>
</dbReference>
<gene>
    <name evidence="4" type="ORF">A3E44_05605</name>
</gene>
<evidence type="ECO:0008006" key="6">
    <source>
        <dbReference type="Google" id="ProtNLM"/>
    </source>
</evidence>
<protein>
    <recommendedName>
        <fullName evidence="6">DegT/DnrJ/EryC1/StrS aminotransferase</fullName>
    </recommendedName>
</protein>
<dbReference type="Pfam" id="PF01041">
    <property type="entry name" value="DegT_DnrJ_EryC1"/>
    <property type="match status" value="2"/>
</dbReference>
<dbReference type="GO" id="GO:0000271">
    <property type="term" value="P:polysaccharide biosynthetic process"/>
    <property type="evidence" value="ECO:0007669"/>
    <property type="project" value="TreeGrafter"/>
</dbReference>
<dbReference type="PANTHER" id="PTHR30244">
    <property type="entry name" value="TRANSAMINASE"/>
    <property type="match status" value="1"/>
</dbReference>
<comment type="similarity">
    <text evidence="3">Belongs to the DegT/DnrJ/EryC1 family.</text>
</comment>
<organism evidence="4 5">
    <name type="scientific">Candidatus Woesebacteria bacterium RIFCSPHIGHO2_12_FULL_41_24</name>
    <dbReference type="NCBI Taxonomy" id="1802510"/>
    <lineage>
        <taxon>Bacteria</taxon>
        <taxon>Candidatus Woeseibacteriota</taxon>
    </lineage>
</organism>
<sequence>MFDKPIAISLSPNTEPDDVRLAIKELLIFNGWYASAKITALESTLNDYFGDGFKSLAVNSGRSALYLILETLGIGGGDEVIIQAFTCVAVPNSVLWCGAKPVYTDVDDNYNLDVNTLEKKINKNTKAIVVQHTFGLPARIEEIKKIAVKHKLHLIEDCAHCLGGTYKGRKLGTFGDIAFLSFGRDKVLSAVFGGAVITRNDKIFNLITAKIERLKFPSRFWVLQQQLHPILFSLLLPVYNLGIGKFTLGKFLLFFFQRIKLLSLPVYEKEKSGGKIDLFPRKMPGSLASLAKHQFTKLNRYNRHRREIARLYFDGLKGTKVITPNYDKNSVWLRYPVRLDKAGELFEYAKARGMLLGRWYKSVIEPAKDLSVVGYELGSCPNAEKLARTVLNLPTYPGLNGTDVQKVIAMIKKWSITK</sequence>
<evidence type="ECO:0000256" key="2">
    <source>
        <dbReference type="PIRSR" id="PIRSR000390-2"/>
    </source>
</evidence>
<dbReference type="InterPro" id="IPR000653">
    <property type="entry name" value="DegT/StrS_aminotransferase"/>
</dbReference>
<dbReference type="GO" id="GO:0030170">
    <property type="term" value="F:pyridoxal phosphate binding"/>
    <property type="evidence" value="ECO:0007669"/>
    <property type="project" value="TreeGrafter"/>
</dbReference>
<dbReference type="AlphaFoldDB" id="A0A1F8AQ13"/>
<feature type="modified residue" description="N6-(pyridoxal phosphate)lysine" evidence="2">
    <location>
        <position position="186"/>
    </location>
</feature>
<comment type="caution">
    <text evidence="4">The sequence shown here is derived from an EMBL/GenBank/DDBJ whole genome shotgun (WGS) entry which is preliminary data.</text>
</comment>
<evidence type="ECO:0000313" key="4">
    <source>
        <dbReference type="EMBL" id="OGM53863.1"/>
    </source>
</evidence>
<dbReference type="Gene3D" id="3.90.1150.10">
    <property type="entry name" value="Aspartate Aminotransferase, domain 1"/>
    <property type="match status" value="1"/>
</dbReference>
<evidence type="ECO:0000313" key="5">
    <source>
        <dbReference type="Proteomes" id="UP000178603"/>
    </source>
</evidence>
<keyword evidence="2 3" id="KW-0663">Pyridoxal phosphate</keyword>